<evidence type="ECO:0000256" key="3">
    <source>
        <dbReference type="ARBA" id="ARBA00022840"/>
    </source>
</evidence>
<name>A0ABN8VYP3_9BACT</name>
<keyword evidence="3 5" id="KW-0067">ATP-binding</keyword>
<dbReference type="InterPro" id="IPR003439">
    <property type="entry name" value="ABC_transporter-like_ATP-bd"/>
</dbReference>
<keyword evidence="6" id="KW-1185">Reference proteome</keyword>
<dbReference type="InterPro" id="IPR017871">
    <property type="entry name" value="ABC_transporter-like_CS"/>
</dbReference>
<keyword evidence="1" id="KW-0813">Transport</keyword>
<accession>A0ABN8VYP3</accession>
<dbReference type="SMART" id="SM00382">
    <property type="entry name" value="AAA"/>
    <property type="match status" value="1"/>
</dbReference>
<proteinExistence type="predicted"/>
<dbReference type="Proteomes" id="UP001157733">
    <property type="component" value="Chromosome"/>
</dbReference>
<evidence type="ECO:0000256" key="2">
    <source>
        <dbReference type="ARBA" id="ARBA00022741"/>
    </source>
</evidence>
<dbReference type="InterPro" id="IPR051782">
    <property type="entry name" value="ABC_Transporter_VariousFunc"/>
</dbReference>
<dbReference type="CDD" id="cd03230">
    <property type="entry name" value="ABC_DR_subfamily_A"/>
    <property type="match status" value="1"/>
</dbReference>
<dbReference type="PANTHER" id="PTHR42939">
    <property type="entry name" value="ABC TRANSPORTER ATP-BINDING PROTEIN ALBC-RELATED"/>
    <property type="match status" value="1"/>
</dbReference>
<organism evidence="5 6">
    <name type="scientific">Nitrospina watsonii</name>
    <dbReference type="NCBI Taxonomy" id="1323948"/>
    <lineage>
        <taxon>Bacteria</taxon>
        <taxon>Pseudomonadati</taxon>
        <taxon>Nitrospinota/Tectimicrobiota group</taxon>
        <taxon>Nitrospinota</taxon>
        <taxon>Nitrospinia</taxon>
        <taxon>Nitrospinales</taxon>
        <taxon>Nitrospinaceae</taxon>
        <taxon>Nitrospina</taxon>
    </lineage>
</organism>
<dbReference type="Gene3D" id="3.40.50.300">
    <property type="entry name" value="P-loop containing nucleotide triphosphate hydrolases"/>
    <property type="match status" value="1"/>
</dbReference>
<dbReference type="InterPro" id="IPR027417">
    <property type="entry name" value="P-loop_NTPase"/>
</dbReference>
<evidence type="ECO:0000313" key="6">
    <source>
        <dbReference type="Proteomes" id="UP001157733"/>
    </source>
</evidence>
<dbReference type="EMBL" id="OX336137">
    <property type="protein sequence ID" value="CAI2717283.1"/>
    <property type="molecule type" value="Genomic_DNA"/>
</dbReference>
<protein>
    <submittedName>
        <fullName evidence="5">ABC transporter ATP-binding protein</fullName>
    </submittedName>
</protein>
<reference evidence="5 6" key="1">
    <citation type="submission" date="2022-09" db="EMBL/GenBank/DDBJ databases">
        <authorList>
            <person name="Kop L."/>
        </authorList>
    </citation>
    <scope>NUCLEOTIDE SEQUENCE [LARGE SCALE GENOMIC DNA]</scope>
    <source>
        <strain evidence="5 6">347</strain>
    </source>
</reference>
<keyword evidence="2" id="KW-0547">Nucleotide-binding</keyword>
<dbReference type="RefSeq" id="WP_282010233.1">
    <property type="nucleotide sequence ID" value="NZ_OX336137.1"/>
</dbReference>
<dbReference type="GO" id="GO:0005524">
    <property type="term" value="F:ATP binding"/>
    <property type="evidence" value="ECO:0007669"/>
    <property type="project" value="UniProtKB-KW"/>
</dbReference>
<evidence type="ECO:0000313" key="5">
    <source>
        <dbReference type="EMBL" id="CAI2717283.1"/>
    </source>
</evidence>
<dbReference type="SUPFAM" id="SSF52540">
    <property type="entry name" value="P-loop containing nucleoside triphosphate hydrolases"/>
    <property type="match status" value="1"/>
</dbReference>
<dbReference type="PROSITE" id="PS50893">
    <property type="entry name" value="ABC_TRANSPORTER_2"/>
    <property type="match status" value="1"/>
</dbReference>
<evidence type="ECO:0000256" key="1">
    <source>
        <dbReference type="ARBA" id="ARBA00022448"/>
    </source>
</evidence>
<evidence type="ECO:0000259" key="4">
    <source>
        <dbReference type="PROSITE" id="PS50893"/>
    </source>
</evidence>
<dbReference type="PROSITE" id="PS00211">
    <property type="entry name" value="ABC_TRANSPORTER_1"/>
    <property type="match status" value="1"/>
</dbReference>
<dbReference type="InterPro" id="IPR003593">
    <property type="entry name" value="AAA+_ATPase"/>
</dbReference>
<sequence length="257" mass="28282">MIELTHLTKRYRDVDAVKGLNLTVPAGEFFGFLGPNGAGKTTTIKMLVGLLKPTSGSVLIGGHDVSTDPLRAKAILGYIPDRPFIYEKLTGREYLMFIAELYGIDMKTAAERAEEYLAFFDLMDSEHALIEGYSHGMKQKLIISGALLHDPEVLIVDEPMVGLDPKGARQVKQLFTDLCRKGAAVFMSTHSLGIAQAMCDRIGIIQKGEVIALGSMDALRRMAKRDQENLELEDIFLELTGDTNLERLGISMEHPAA</sequence>
<gene>
    <name evidence="5" type="ORF">NSPWAT_0424</name>
</gene>
<dbReference type="PANTHER" id="PTHR42939:SF1">
    <property type="entry name" value="ABC TRANSPORTER ATP-BINDING PROTEIN ALBC-RELATED"/>
    <property type="match status" value="1"/>
</dbReference>
<dbReference type="Pfam" id="PF00005">
    <property type="entry name" value="ABC_tran"/>
    <property type="match status" value="1"/>
</dbReference>
<feature type="domain" description="ABC transporter" evidence="4">
    <location>
        <begin position="2"/>
        <end position="232"/>
    </location>
</feature>